<dbReference type="InterPro" id="IPR016192">
    <property type="entry name" value="APOBEC/CMP_deaminase_Zn-bd"/>
</dbReference>
<feature type="active site" description="Proton donor" evidence="8">
    <location>
        <position position="57"/>
    </location>
</feature>
<evidence type="ECO:0000256" key="6">
    <source>
        <dbReference type="ARBA" id="ARBA00022833"/>
    </source>
</evidence>
<dbReference type="PROSITE" id="PS51747">
    <property type="entry name" value="CYT_DCMP_DEAMINASES_2"/>
    <property type="match status" value="1"/>
</dbReference>
<dbReference type="InterPro" id="IPR016193">
    <property type="entry name" value="Cytidine_deaminase-like"/>
</dbReference>
<evidence type="ECO:0000256" key="3">
    <source>
        <dbReference type="ARBA" id="ARBA00022694"/>
    </source>
</evidence>
<dbReference type="GO" id="GO:0052717">
    <property type="term" value="F:tRNA-specific adenosine-34 deaminase activity"/>
    <property type="evidence" value="ECO:0007669"/>
    <property type="project" value="UniProtKB-UniRule"/>
</dbReference>
<comment type="catalytic activity">
    <reaction evidence="7 8">
        <text>adenosine(34) in tRNA + H2O + H(+) = inosine(34) in tRNA + NH4(+)</text>
        <dbReference type="Rhea" id="RHEA:43168"/>
        <dbReference type="Rhea" id="RHEA-COMP:10373"/>
        <dbReference type="Rhea" id="RHEA-COMP:10374"/>
        <dbReference type="ChEBI" id="CHEBI:15377"/>
        <dbReference type="ChEBI" id="CHEBI:15378"/>
        <dbReference type="ChEBI" id="CHEBI:28938"/>
        <dbReference type="ChEBI" id="CHEBI:74411"/>
        <dbReference type="ChEBI" id="CHEBI:82852"/>
        <dbReference type="EC" id="3.5.4.33"/>
    </reaction>
</comment>
<reference evidence="10 11" key="1">
    <citation type="submission" date="2014-03" db="EMBL/GenBank/DDBJ databases">
        <title>complete genome sequence of Flavobacteriaceae bacterium JBKA-6.</title>
        <authorList>
            <person name="Takano T."/>
            <person name="Nakamura Y."/>
            <person name="Takuma S."/>
            <person name="Yasuike M."/>
            <person name="Matsuyama T."/>
            <person name="Sakai T."/>
            <person name="Fujiwara A."/>
            <person name="Kimoto K."/>
            <person name="Fukuda Y."/>
            <person name="Kondo H."/>
            <person name="Hirono I."/>
            <person name="Nakayasu C."/>
        </authorList>
    </citation>
    <scope>NUCLEOTIDE SEQUENCE [LARGE SCALE GENOMIC DNA]</scope>
    <source>
        <strain evidence="10 11">JBKA-6</strain>
    </source>
</reference>
<dbReference type="GO" id="GO:0008270">
    <property type="term" value="F:zinc ion binding"/>
    <property type="evidence" value="ECO:0007669"/>
    <property type="project" value="UniProtKB-UniRule"/>
</dbReference>
<proteinExistence type="inferred from homology"/>
<keyword evidence="6 8" id="KW-0862">Zinc</keyword>
<dbReference type="Gene3D" id="3.40.140.10">
    <property type="entry name" value="Cytidine Deaminase, domain 2"/>
    <property type="match status" value="1"/>
</dbReference>
<dbReference type="Pfam" id="PF00383">
    <property type="entry name" value="dCMP_cyt_deam_1"/>
    <property type="match status" value="1"/>
</dbReference>
<dbReference type="PROSITE" id="PS00903">
    <property type="entry name" value="CYT_DCMP_DEAMINASES_1"/>
    <property type="match status" value="1"/>
</dbReference>
<dbReference type="InterPro" id="IPR002125">
    <property type="entry name" value="CMP_dCMP_dom"/>
</dbReference>
<dbReference type="KEGG" id="ise:JBKA6_0659"/>
<dbReference type="PANTHER" id="PTHR11079:SF202">
    <property type="entry name" value="TRNA-SPECIFIC ADENOSINE DEAMINASE"/>
    <property type="match status" value="1"/>
</dbReference>
<organism evidence="10 11">
    <name type="scientific">Ichthyobacterium seriolicida</name>
    <dbReference type="NCBI Taxonomy" id="242600"/>
    <lineage>
        <taxon>Bacteria</taxon>
        <taxon>Pseudomonadati</taxon>
        <taxon>Bacteroidota</taxon>
        <taxon>Flavobacteriia</taxon>
        <taxon>Flavobacteriales</taxon>
        <taxon>Ichthyobacteriaceae</taxon>
        <taxon>Ichthyobacterium</taxon>
    </lineage>
</organism>
<keyword evidence="11" id="KW-1185">Reference proteome</keyword>
<feature type="binding site" evidence="8">
    <location>
        <position position="85"/>
    </location>
    <ligand>
        <name>Zn(2+)</name>
        <dbReference type="ChEBI" id="CHEBI:29105"/>
        <note>catalytic</note>
    </ligand>
</feature>
<keyword evidence="3 8" id="KW-0819">tRNA processing</keyword>
<evidence type="ECO:0000256" key="7">
    <source>
        <dbReference type="ARBA" id="ARBA00048045"/>
    </source>
</evidence>
<dbReference type="CDD" id="cd01285">
    <property type="entry name" value="nucleoside_deaminase"/>
    <property type="match status" value="1"/>
</dbReference>
<evidence type="ECO:0000313" key="11">
    <source>
        <dbReference type="Proteomes" id="UP000243197"/>
    </source>
</evidence>
<comment type="cofactor">
    <cofactor evidence="8">
        <name>Zn(2+)</name>
        <dbReference type="ChEBI" id="CHEBI:29105"/>
    </cofactor>
    <text evidence="8">Binds 1 zinc ion per subunit.</text>
</comment>
<evidence type="ECO:0000256" key="2">
    <source>
        <dbReference type="ARBA" id="ARBA00011738"/>
    </source>
</evidence>
<evidence type="ECO:0000256" key="8">
    <source>
        <dbReference type="HAMAP-Rule" id="MF_00972"/>
    </source>
</evidence>
<dbReference type="SUPFAM" id="SSF53927">
    <property type="entry name" value="Cytidine deaminase-like"/>
    <property type="match status" value="1"/>
</dbReference>
<accession>A0A1J1EAX6</accession>
<gene>
    <name evidence="8" type="primary">tadA</name>
    <name evidence="10" type="ORF">JBKA6_0659</name>
</gene>
<dbReference type="PANTHER" id="PTHR11079">
    <property type="entry name" value="CYTOSINE DEAMINASE FAMILY MEMBER"/>
    <property type="match status" value="1"/>
</dbReference>
<feature type="binding site" evidence="8">
    <location>
        <position position="55"/>
    </location>
    <ligand>
        <name>Zn(2+)</name>
        <dbReference type="ChEBI" id="CHEBI:29105"/>
        <note>catalytic</note>
    </ligand>
</feature>
<dbReference type="Proteomes" id="UP000243197">
    <property type="component" value="Chromosome"/>
</dbReference>
<dbReference type="HAMAP" id="MF_00972">
    <property type="entry name" value="tRNA_aden_deaminase"/>
    <property type="match status" value="1"/>
</dbReference>
<dbReference type="EMBL" id="AP014564">
    <property type="protein sequence ID" value="BAV94672.1"/>
    <property type="molecule type" value="Genomic_DNA"/>
</dbReference>
<keyword evidence="4 8" id="KW-0479">Metal-binding</keyword>
<dbReference type="OrthoDB" id="9802676at2"/>
<evidence type="ECO:0000256" key="4">
    <source>
        <dbReference type="ARBA" id="ARBA00022723"/>
    </source>
</evidence>
<protein>
    <recommendedName>
        <fullName evidence="8">tRNA-specific adenosine deaminase</fullName>
        <ecNumber evidence="8">3.5.4.33</ecNumber>
    </recommendedName>
</protein>
<dbReference type="AlphaFoldDB" id="A0A1J1EAX6"/>
<comment type="function">
    <text evidence="8">Catalyzes the deamination of adenosine to inosine at the wobble position 34 of tRNA(Arg2).</text>
</comment>
<feature type="domain" description="CMP/dCMP-type deaminase" evidence="9">
    <location>
        <begin position="4"/>
        <end position="114"/>
    </location>
</feature>
<keyword evidence="5 8" id="KW-0378">Hydrolase</keyword>
<evidence type="ECO:0000313" key="10">
    <source>
        <dbReference type="EMBL" id="BAV94672.1"/>
    </source>
</evidence>
<feature type="binding site" evidence="8">
    <location>
        <position position="88"/>
    </location>
    <ligand>
        <name>Zn(2+)</name>
        <dbReference type="ChEBI" id="CHEBI:29105"/>
        <note>catalytic</note>
    </ligand>
</feature>
<comment type="subunit">
    <text evidence="2 8">Homodimer.</text>
</comment>
<dbReference type="GO" id="GO:0002100">
    <property type="term" value="P:tRNA wobble adenosine to inosine editing"/>
    <property type="evidence" value="ECO:0007669"/>
    <property type="project" value="UniProtKB-UniRule"/>
</dbReference>
<evidence type="ECO:0000259" key="9">
    <source>
        <dbReference type="PROSITE" id="PS51747"/>
    </source>
</evidence>
<dbReference type="InterPro" id="IPR028883">
    <property type="entry name" value="tRNA_aden_deaminase"/>
</dbReference>
<evidence type="ECO:0000256" key="5">
    <source>
        <dbReference type="ARBA" id="ARBA00022801"/>
    </source>
</evidence>
<evidence type="ECO:0000256" key="1">
    <source>
        <dbReference type="ARBA" id="ARBA00010669"/>
    </source>
</evidence>
<sequence>MNILTDEYFMGIAIQEAKKALYRDEVPVGAVVVLDNNIIARGRNMTEMLNDVTAHAEIQAITSAANSIGSKYLTDCIIYTTLEPCLMCAGALYLSKIKKLIYSARDKQRGYHSKYNIQLHPNTEVEHGIFEEISEKIITDFFKNKRV</sequence>
<name>A0A1J1EAX6_9FLAO</name>
<dbReference type="EC" id="3.5.4.33" evidence="8"/>
<comment type="similarity">
    <text evidence="1">Belongs to the cytidine and deoxycytidylate deaminase family. ADAT2 subfamily.</text>
</comment>